<evidence type="ECO:0000256" key="2">
    <source>
        <dbReference type="SAM" id="SignalP"/>
    </source>
</evidence>
<dbReference type="EMBL" id="BRYB01002484">
    <property type="protein sequence ID" value="GMI20340.1"/>
    <property type="molecule type" value="Genomic_DNA"/>
</dbReference>
<evidence type="ECO:0000313" key="3">
    <source>
        <dbReference type="EMBL" id="GMI20340.1"/>
    </source>
</evidence>
<evidence type="ECO:0000313" key="4">
    <source>
        <dbReference type="Proteomes" id="UP001165060"/>
    </source>
</evidence>
<accession>A0ABQ6M675</accession>
<keyword evidence="4" id="KW-1185">Reference proteome</keyword>
<keyword evidence="2" id="KW-0732">Signal</keyword>
<feature type="region of interest" description="Disordered" evidence="1">
    <location>
        <begin position="210"/>
        <end position="270"/>
    </location>
</feature>
<feature type="compositionally biased region" description="Low complexity" evidence="1">
    <location>
        <begin position="227"/>
        <end position="270"/>
    </location>
</feature>
<name>A0ABQ6M675_9STRA</name>
<evidence type="ECO:0000256" key="1">
    <source>
        <dbReference type="SAM" id="MobiDB-lite"/>
    </source>
</evidence>
<gene>
    <name evidence="3" type="ORF">TeGR_g10028</name>
</gene>
<sequence length="458" mass="47880">MSSPALPLLLPLLLLLAPPPSSSSPTPSSAPPAPPPLPLKFQTISTSTYTSPGFYAGVLDIAFTADCSLGPASQRLRSVYPDGYTVFSDCAAGTRYITEPSSRGDACSFETIREGEECGLVCGSPFSVRDTDGVYTFGPGMEVEWSSRAAAPDNANITQFTGSVARGSGSRAVVVNVTSDDEVVGVRVESDDWFIVDTTLERTNGTFDESVWDVPAGCEPSSDGDDGYSSSSQSADASSDDLNSSSQSADASSDNLNSSSQNADASSPPSFPAAWSATLVTGFANPGYNAGNVFTNTTAHCPSPSAQISRTTFGNFHTVQQDCGRGLIFDYDLEGFNCFVTPIGEGGVDARICGTCTMPFGLRDSGPLGWTFRGAGSDRSELDVADWAAGGAAAWAGTADGGAVRVGVEVDGDGGFVRNEVEEEGWIRADVSLSDYKELGEEELEEKFKLPACFDGLY</sequence>
<organism evidence="3 4">
    <name type="scientific">Tetraparma gracilis</name>
    <dbReference type="NCBI Taxonomy" id="2962635"/>
    <lineage>
        <taxon>Eukaryota</taxon>
        <taxon>Sar</taxon>
        <taxon>Stramenopiles</taxon>
        <taxon>Ochrophyta</taxon>
        <taxon>Bolidophyceae</taxon>
        <taxon>Parmales</taxon>
        <taxon>Triparmaceae</taxon>
        <taxon>Tetraparma</taxon>
    </lineage>
</organism>
<feature type="chain" id="PRO_5047362896" evidence="2">
    <location>
        <begin position="24"/>
        <end position="458"/>
    </location>
</feature>
<proteinExistence type="predicted"/>
<dbReference type="Proteomes" id="UP001165060">
    <property type="component" value="Unassembled WGS sequence"/>
</dbReference>
<comment type="caution">
    <text evidence="3">The sequence shown here is derived from an EMBL/GenBank/DDBJ whole genome shotgun (WGS) entry which is preliminary data.</text>
</comment>
<feature type="signal peptide" evidence="2">
    <location>
        <begin position="1"/>
        <end position="23"/>
    </location>
</feature>
<protein>
    <submittedName>
        <fullName evidence="3">Uncharacterized protein</fullName>
    </submittedName>
</protein>
<reference evidence="3 4" key="1">
    <citation type="journal article" date="2023" name="Commun. Biol.">
        <title>Genome analysis of Parmales, the sister group of diatoms, reveals the evolutionary specialization of diatoms from phago-mixotrophs to photoautotrophs.</title>
        <authorList>
            <person name="Ban H."/>
            <person name="Sato S."/>
            <person name="Yoshikawa S."/>
            <person name="Yamada K."/>
            <person name="Nakamura Y."/>
            <person name="Ichinomiya M."/>
            <person name="Sato N."/>
            <person name="Blanc-Mathieu R."/>
            <person name="Endo H."/>
            <person name="Kuwata A."/>
            <person name="Ogata H."/>
        </authorList>
    </citation>
    <scope>NUCLEOTIDE SEQUENCE [LARGE SCALE GENOMIC DNA]</scope>
</reference>